<evidence type="ECO:0000313" key="5">
    <source>
        <dbReference type="EMBL" id="GGF32216.1"/>
    </source>
</evidence>
<keyword evidence="6" id="KW-1185">Reference proteome</keyword>
<dbReference type="InterPro" id="IPR011662">
    <property type="entry name" value="Secretin/TonB_short_N"/>
</dbReference>
<evidence type="ECO:0000259" key="4">
    <source>
        <dbReference type="SMART" id="SM00965"/>
    </source>
</evidence>
<evidence type="ECO:0000256" key="1">
    <source>
        <dbReference type="ARBA" id="ARBA00022448"/>
    </source>
</evidence>
<dbReference type="Gene3D" id="3.55.50.30">
    <property type="match status" value="1"/>
</dbReference>
<dbReference type="GO" id="GO:0019867">
    <property type="term" value="C:outer membrane"/>
    <property type="evidence" value="ECO:0007669"/>
    <property type="project" value="InterPro"/>
</dbReference>
<dbReference type="Pfam" id="PF07660">
    <property type="entry name" value="STN"/>
    <property type="match status" value="1"/>
</dbReference>
<sequence>MLSIGLGLASVTGHGTRGEAAQIASQEPSAALASGPEIQVEFDIPAQPLSNALLAYGAATSLEVYYNAAVAQGRVSAAVAGTFTPDAALRMLLRGSGLTSQMTGPSALTVVPMTAAAPSPTADLSVSSGRYEGYFAAIQAGVADALCHGTDSSWANDGAIFRIWLTTSGVIDRADELVGSAHAASGRGFAGTIRGLAVGTPPPGMPQPITLAILPSSAGSQDCPPGAN</sequence>
<dbReference type="Proteomes" id="UP000646365">
    <property type="component" value="Unassembled WGS sequence"/>
</dbReference>
<accession>A0A8J3E531</accession>
<reference evidence="5" key="2">
    <citation type="submission" date="2020-09" db="EMBL/GenBank/DDBJ databases">
        <authorList>
            <person name="Sun Q."/>
            <person name="Zhou Y."/>
        </authorList>
    </citation>
    <scope>NUCLEOTIDE SEQUENCE</scope>
    <source>
        <strain evidence="5">CGMCC 1.15725</strain>
    </source>
</reference>
<name>A0A8J3E531_9PROT</name>
<proteinExistence type="predicted"/>
<dbReference type="SMART" id="SM00965">
    <property type="entry name" value="STN"/>
    <property type="match status" value="1"/>
</dbReference>
<evidence type="ECO:0000256" key="3">
    <source>
        <dbReference type="ARBA" id="ARBA00023237"/>
    </source>
</evidence>
<evidence type="ECO:0000256" key="2">
    <source>
        <dbReference type="ARBA" id="ARBA00023136"/>
    </source>
</evidence>
<feature type="domain" description="Secretin/TonB short N-terminal" evidence="4">
    <location>
        <begin position="62"/>
        <end position="113"/>
    </location>
</feature>
<dbReference type="EMBL" id="BMJQ01000011">
    <property type="protein sequence ID" value="GGF32216.1"/>
    <property type="molecule type" value="Genomic_DNA"/>
</dbReference>
<keyword evidence="2" id="KW-0472">Membrane</keyword>
<evidence type="ECO:0000313" key="6">
    <source>
        <dbReference type="Proteomes" id="UP000646365"/>
    </source>
</evidence>
<comment type="caution">
    <text evidence="5">The sequence shown here is derived from an EMBL/GenBank/DDBJ whole genome shotgun (WGS) entry which is preliminary data.</text>
</comment>
<reference evidence="5" key="1">
    <citation type="journal article" date="2014" name="Int. J. Syst. Evol. Microbiol.">
        <title>Complete genome sequence of Corynebacterium casei LMG S-19264T (=DSM 44701T), isolated from a smear-ripened cheese.</title>
        <authorList>
            <consortium name="US DOE Joint Genome Institute (JGI-PGF)"/>
            <person name="Walter F."/>
            <person name="Albersmeier A."/>
            <person name="Kalinowski J."/>
            <person name="Ruckert C."/>
        </authorList>
    </citation>
    <scope>NUCLEOTIDE SEQUENCE</scope>
    <source>
        <strain evidence="5">CGMCC 1.15725</strain>
    </source>
</reference>
<dbReference type="AlphaFoldDB" id="A0A8J3E531"/>
<dbReference type="RefSeq" id="WP_189049597.1">
    <property type="nucleotide sequence ID" value="NZ_BMJQ01000011.1"/>
</dbReference>
<keyword evidence="1" id="KW-0813">Transport</keyword>
<gene>
    <name evidence="5" type="ORF">GCM10011611_43010</name>
</gene>
<organism evidence="5 6">
    <name type="scientific">Aliidongia dinghuensis</name>
    <dbReference type="NCBI Taxonomy" id="1867774"/>
    <lineage>
        <taxon>Bacteria</taxon>
        <taxon>Pseudomonadati</taxon>
        <taxon>Pseudomonadota</taxon>
        <taxon>Alphaproteobacteria</taxon>
        <taxon>Rhodospirillales</taxon>
        <taxon>Dongiaceae</taxon>
        <taxon>Aliidongia</taxon>
    </lineage>
</organism>
<keyword evidence="3" id="KW-0998">Cell outer membrane</keyword>
<protein>
    <recommendedName>
        <fullName evidence="4">Secretin/TonB short N-terminal domain-containing protein</fullName>
    </recommendedName>
</protein>